<keyword evidence="1" id="KW-0812">Transmembrane</keyword>
<evidence type="ECO:0000256" key="1">
    <source>
        <dbReference type="SAM" id="Phobius"/>
    </source>
</evidence>
<reference evidence="2 3" key="1">
    <citation type="submission" date="2016-11" db="EMBL/GenBank/DDBJ databases">
        <title>Tenacibaculum sp. LPB0136, isolated from marine environment.</title>
        <authorList>
            <person name="Kim E."/>
            <person name="Yi H."/>
        </authorList>
    </citation>
    <scope>NUCLEOTIDE SEQUENCE [LARGE SCALE GENOMIC DNA]</scope>
    <source>
        <strain evidence="2 3">LPB0136</strain>
    </source>
</reference>
<dbReference type="EMBL" id="CP018155">
    <property type="protein sequence ID" value="APG65469.1"/>
    <property type="molecule type" value="Genomic_DNA"/>
</dbReference>
<evidence type="ECO:0000313" key="3">
    <source>
        <dbReference type="Proteomes" id="UP000181898"/>
    </source>
</evidence>
<evidence type="ECO:0008006" key="4">
    <source>
        <dbReference type="Google" id="ProtNLM"/>
    </source>
</evidence>
<dbReference type="Proteomes" id="UP000181898">
    <property type="component" value="Chromosome"/>
</dbReference>
<dbReference type="RefSeq" id="WP_072555993.1">
    <property type="nucleotide sequence ID" value="NZ_CP018155.1"/>
</dbReference>
<gene>
    <name evidence="2" type="ORF">LPB136_08920</name>
</gene>
<keyword evidence="1" id="KW-0472">Membrane</keyword>
<keyword evidence="3" id="KW-1185">Reference proteome</keyword>
<keyword evidence="1" id="KW-1133">Transmembrane helix</keyword>
<organism evidence="2 3">
    <name type="scientific">Tenacibaculum todarodis</name>
    <dbReference type="NCBI Taxonomy" id="1850252"/>
    <lineage>
        <taxon>Bacteria</taxon>
        <taxon>Pseudomonadati</taxon>
        <taxon>Bacteroidota</taxon>
        <taxon>Flavobacteriia</taxon>
        <taxon>Flavobacteriales</taxon>
        <taxon>Flavobacteriaceae</taxon>
        <taxon>Tenacibaculum</taxon>
    </lineage>
</organism>
<name>A0A1L3JK50_9FLAO</name>
<dbReference type="AlphaFoldDB" id="A0A1L3JK50"/>
<evidence type="ECO:0000313" key="2">
    <source>
        <dbReference type="EMBL" id="APG65469.1"/>
    </source>
</evidence>
<protein>
    <recommendedName>
        <fullName evidence="4">GTP-binding protein</fullName>
    </recommendedName>
</protein>
<accession>A0A1L3JK50</accession>
<feature type="transmembrane region" description="Helical" evidence="1">
    <location>
        <begin position="91"/>
        <end position="111"/>
    </location>
</feature>
<dbReference type="STRING" id="1850252.LPB136_08920"/>
<feature type="transmembrane region" description="Helical" evidence="1">
    <location>
        <begin position="123"/>
        <end position="143"/>
    </location>
</feature>
<proteinExistence type="predicted"/>
<sequence length="170" mass="19979">MNREEYEESQLFLRPRFSIDCQRNVSEVLETVINNLKETNHNFITKTSDSHVIIDVPQKDAHFWSPQLHFRVEEEQGITKIKGLFGPKPSVWTLFMFVHFFVATAFIGFAILFYVKNKLDENVVFPVVMLVVLPIVWFLLYFLGQIGKETGKNQMNDLKQFMYKVLENVN</sequence>
<dbReference type="KEGG" id="ten:LPB136_08920"/>
<dbReference type="OrthoDB" id="1451346at2"/>